<accession>A0A328E3I0</accession>
<protein>
    <submittedName>
        <fullName evidence="1">Uncharacterized protein</fullName>
    </submittedName>
</protein>
<name>A0A328E3I0_9ASTE</name>
<organism evidence="1 2">
    <name type="scientific">Cuscuta australis</name>
    <dbReference type="NCBI Taxonomy" id="267555"/>
    <lineage>
        <taxon>Eukaryota</taxon>
        <taxon>Viridiplantae</taxon>
        <taxon>Streptophyta</taxon>
        <taxon>Embryophyta</taxon>
        <taxon>Tracheophyta</taxon>
        <taxon>Spermatophyta</taxon>
        <taxon>Magnoliopsida</taxon>
        <taxon>eudicotyledons</taxon>
        <taxon>Gunneridae</taxon>
        <taxon>Pentapetalae</taxon>
        <taxon>asterids</taxon>
        <taxon>lamiids</taxon>
        <taxon>Solanales</taxon>
        <taxon>Convolvulaceae</taxon>
        <taxon>Cuscuteae</taxon>
        <taxon>Cuscuta</taxon>
        <taxon>Cuscuta subgen. Grammica</taxon>
        <taxon>Cuscuta sect. Cleistogrammica</taxon>
    </lineage>
</organism>
<sequence>MELDLQPVPLLFVPRQPQPRNSPEVAIASSPEVVAGLEGAGLQFLVSASGVDVDNRRLCRSRAGTV</sequence>
<dbReference type="Proteomes" id="UP000249390">
    <property type="component" value="Unassembled WGS sequence"/>
</dbReference>
<evidence type="ECO:0000313" key="2">
    <source>
        <dbReference type="Proteomes" id="UP000249390"/>
    </source>
</evidence>
<dbReference type="EMBL" id="NQVE01000040">
    <property type="protein sequence ID" value="RAL52100.1"/>
    <property type="molecule type" value="Genomic_DNA"/>
</dbReference>
<comment type="caution">
    <text evidence="1">The sequence shown here is derived from an EMBL/GenBank/DDBJ whole genome shotgun (WGS) entry which is preliminary data.</text>
</comment>
<dbReference type="AlphaFoldDB" id="A0A328E3I0"/>
<proteinExistence type="predicted"/>
<evidence type="ECO:0000313" key="1">
    <source>
        <dbReference type="EMBL" id="RAL52100.1"/>
    </source>
</evidence>
<keyword evidence="2" id="KW-1185">Reference proteome</keyword>
<reference evidence="1 2" key="1">
    <citation type="submission" date="2018-06" db="EMBL/GenBank/DDBJ databases">
        <title>The Genome of Cuscuta australis (Dodder) Provides Insight into the Evolution of Plant Parasitism.</title>
        <authorList>
            <person name="Liu H."/>
        </authorList>
    </citation>
    <scope>NUCLEOTIDE SEQUENCE [LARGE SCALE GENOMIC DNA]</scope>
    <source>
        <strain evidence="2">cv. Yunnan</strain>
        <tissue evidence="1">Vines</tissue>
    </source>
</reference>
<gene>
    <name evidence="1" type="ORF">DM860_014927</name>
</gene>